<organism evidence="3 4">
    <name type="scientific">Cloeon dipterum</name>
    <dbReference type="NCBI Taxonomy" id="197152"/>
    <lineage>
        <taxon>Eukaryota</taxon>
        <taxon>Metazoa</taxon>
        <taxon>Ecdysozoa</taxon>
        <taxon>Arthropoda</taxon>
        <taxon>Hexapoda</taxon>
        <taxon>Insecta</taxon>
        <taxon>Pterygota</taxon>
        <taxon>Palaeoptera</taxon>
        <taxon>Ephemeroptera</taxon>
        <taxon>Pisciforma</taxon>
        <taxon>Baetidae</taxon>
        <taxon>Cloeon</taxon>
    </lineage>
</organism>
<evidence type="ECO:0008006" key="5">
    <source>
        <dbReference type="Google" id="ProtNLM"/>
    </source>
</evidence>
<keyword evidence="2" id="KW-0732">Signal</keyword>
<evidence type="ECO:0000313" key="3">
    <source>
        <dbReference type="EMBL" id="CAB3371133.1"/>
    </source>
</evidence>
<comment type="caution">
    <text evidence="3">The sequence shown here is derived from an EMBL/GenBank/DDBJ whole genome shotgun (WGS) entry which is preliminary data.</text>
</comment>
<reference evidence="3 4" key="1">
    <citation type="submission" date="2020-04" db="EMBL/GenBank/DDBJ databases">
        <authorList>
            <person name="Alioto T."/>
            <person name="Alioto T."/>
            <person name="Gomez Garrido J."/>
        </authorList>
    </citation>
    <scope>NUCLEOTIDE SEQUENCE [LARGE SCALE GENOMIC DNA]</scope>
</reference>
<dbReference type="EMBL" id="CADEPI010000058">
    <property type="protein sequence ID" value="CAB3371133.1"/>
    <property type="molecule type" value="Genomic_DNA"/>
</dbReference>
<dbReference type="Proteomes" id="UP000494165">
    <property type="component" value="Unassembled WGS sequence"/>
</dbReference>
<name>A0A8S1CQJ5_9INSE</name>
<feature type="region of interest" description="Disordered" evidence="1">
    <location>
        <begin position="39"/>
        <end position="62"/>
    </location>
</feature>
<accession>A0A8S1CQJ5</accession>
<protein>
    <recommendedName>
        <fullName evidence="5">Secreted protein</fullName>
    </recommendedName>
</protein>
<feature type="compositionally biased region" description="Low complexity" evidence="1">
    <location>
        <begin position="48"/>
        <end position="58"/>
    </location>
</feature>
<evidence type="ECO:0000256" key="1">
    <source>
        <dbReference type="SAM" id="MobiDB-lite"/>
    </source>
</evidence>
<dbReference type="AlphaFoldDB" id="A0A8S1CQJ5"/>
<evidence type="ECO:0000313" key="4">
    <source>
        <dbReference type="Proteomes" id="UP000494165"/>
    </source>
</evidence>
<feature type="signal peptide" evidence="2">
    <location>
        <begin position="1"/>
        <end position="22"/>
    </location>
</feature>
<evidence type="ECO:0000256" key="2">
    <source>
        <dbReference type="SAM" id="SignalP"/>
    </source>
</evidence>
<proteinExistence type="predicted"/>
<sequence>MHRQNAALGLLAVLLLLGIIHAAPACKTASRARYRPAIVPTTLPPTTQPTTTPLPQVTDKNPQHGLAMTSIIIAPNKTCPPGEERDHKGKCRKKVT</sequence>
<gene>
    <name evidence="3" type="ORF">CLODIP_2_CD08504</name>
</gene>
<feature type="region of interest" description="Disordered" evidence="1">
    <location>
        <begin position="75"/>
        <end position="96"/>
    </location>
</feature>
<keyword evidence="4" id="KW-1185">Reference proteome</keyword>
<feature type="chain" id="PRO_5035790465" description="Secreted protein" evidence="2">
    <location>
        <begin position="23"/>
        <end position="96"/>
    </location>
</feature>